<dbReference type="EMBL" id="JAAAMG010000020">
    <property type="protein sequence ID" value="NDW06788.1"/>
    <property type="molecule type" value="Genomic_DNA"/>
</dbReference>
<dbReference type="Pfam" id="PF04314">
    <property type="entry name" value="PCuAC"/>
    <property type="match status" value="1"/>
</dbReference>
<gene>
    <name evidence="1" type="ORF">GTK09_20430</name>
</gene>
<dbReference type="AlphaFoldDB" id="A0A6N9TD39"/>
<keyword evidence="2" id="KW-1185">Reference proteome</keyword>
<protein>
    <submittedName>
        <fullName evidence="1">Copper chaperone PCu(A)C</fullName>
    </submittedName>
</protein>
<evidence type="ECO:0000313" key="2">
    <source>
        <dbReference type="Proteomes" id="UP000469011"/>
    </source>
</evidence>
<name>A0A6N9TD39_9HYPH</name>
<dbReference type="Proteomes" id="UP000469011">
    <property type="component" value="Unassembled WGS sequence"/>
</dbReference>
<dbReference type="SUPFAM" id="SSF110087">
    <property type="entry name" value="DR1885-like metal-binding protein"/>
    <property type="match status" value="1"/>
</dbReference>
<dbReference type="PANTHER" id="PTHR36302">
    <property type="entry name" value="BLR7088 PROTEIN"/>
    <property type="match status" value="1"/>
</dbReference>
<comment type="caution">
    <text evidence="1">The sequence shown here is derived from an EMBL/GenBank/DDBJ whole genome shotgun (WGS) entry which is preliminary data.</text>
</comment>
<evidence type="ECO:0000313" key="1">
    <source>
        <dbReference type="EMBL" id="NDW06788.1"/>
    </source>
</evidence>
<dbReference type="InterPro" id="IPR058248">
    <property type="entry name" value="Lxx211020-like"/>
</dbReference>
<dbReference type="RefSeq" id="WP_083591525.1">
    <property type="nucleotide sequence ID" value="NZ_JAAAMG010000020.1"/>
</dbReference>
<dbReference type="InterPro" id="IPR007410">
    <property type="entry name" value="LpqE-like"/>
</dbReference>
<dbReference type="Gene3D" id="2.60.40.1890">
    <property type="entry name" value="PCu(A)C copper chaperone"/>
    <property type="match status" value="1"/>
</dbReference>
<accession>A0A6N9TD39</accession>
<dbReference type="InterPro" id="IPR036182">
    <property type="entry name" value="PCuAC_sf"/>
</dbReference>
<reference evidence="1 2" key="1">
    <citation type="submission" date="2020-01" db="EMBL/GenBank/DDBJ databases">
        <title>Jiella pacifica sp. nov.</title>
        <authorList>
            <person name="Xue Z."/>
            <person name="Zhu S."/>
            <person name="Chen J."/>
            <person name="Yang J."/>
        </authorList>
    </citation>
    <scope>NUCLEOTIDE SEQUENCE [LARGE SCALE GENOMIC DNA]</scope>
    <source>
        <strain evidence="1 2">40Bstr34</strain>
    </source>
</reference>
<sequence length="161" mass="16716">MRLPIAFAISVALTGVTAAHEFKTGDLVIDHPWSRTTPSGARTGAGYVTVTNNGTETDRLVGGSAEISEGFELHTSVIVDSVAKMRPLTNGLTIPAGATVTLEPGGTHAMLTGIKEPIQKGKPFAGTLVFERAGEVPIEFMVEGFGVRPEAAADAHGGHQP</sequence>
<dbReference type="PANTHER" id="PTHR36302:SF1">
    <property type="entry name" value="COPPER CHAPERONE PCU(A)C"/>
    <property type="match status" value="1"/>
</dbReference>
<organism evidence="1 2">
    <name type="scientific">Jiella pacifica</name>
    <dbReference type="NCBI Taxonomy" id="2696469"/>
    <lineage>
        <taxon>Bacteria</taxon>
        <taxon>Pseudomonadati</taxon>
        <taxon>Pseudomonadota</taxon>
        <taxon>Alphaproteobacteria</taxon>
        <taxon>Hyphomicrobiales</taxon>
        <taxon>Aurantimonadaceae</taxon>
        <taxon>Jiella</taxon>
    </lineage>
</organism>
<proteinExistence type="predicted"/>